<gene>
    <name evidence="1" type="ORF">MPDQ_005565</name>
</gene>
<dbReference type="GO" id="GO:0005829">
    <property type="term" value="C:cytosol"/>
    <property type="evidence" value="ECO:0007669"/>
    <property type="project" value="TreeGrafter"/>
</dbReference>
<dbReference type="EMBL" id="VIFY01000004">
    <property type="protein sequence ID" value="TQB77079.1"/>
    <property type="molecule type" value="Genomic_DNA"/>
</dbReference>
<dbReference type="PANTHER" id="PTHR14614">
    <property type="entry name" value="HEPATOCELLULAR CARCINOMA-ASSOCIATED ANTIGEN"/>
    <property type="match status" value="1"/>
</dbReference>
<keyword evidence="2" id="KW-1185">Reference proteome</keyword>
<evidence type="ECO:0000313" key="2">
    <source>
        <dbReference type="Proteomes" id="UP000319663"/>
    </source>
</evidence>
<sequence>MYAKPLATDILKALELLAIKPRNFGPNPQEVRTGRTVQPAGVSQYLTSIISSSLSWLDSDELREAVWDAAAARLSERSGRAAMPAMSRTFTIPASSDQDFTITLHEPSLTADNLGMKTWVSSYLLSRRLHTVLESTPQLVPSATSAPAKTCVKNDSVLRVLELGAGTGLVGLSFAALHGSNASVHLTDLPSIVENLSRNVVLNSELLDKTAATVTTGVLDWSVDPETAPTEEERYDVILAADPLYSPNHPKWLADTISRWLSRRLNARAVLEMPLRDAYLPQVQELRKRMGLLGLAVVEEGEEIGYDDWESADGGAVEVRCWWSIWGWSEKV</sequence>
<dbReference type="Gene3D" id="3.40.50.150">
    <property type="entry name" value="Vaccinia Virus protein VP39"/>
    <property type="match status" value="1"/>
</dbReference>
<dbReference type="Pfam" id="PF10294">
    <property type="entry name" value="Methyltransf_16"/>
    <property type="match status" value="1"/>
</dbReference>
<name>A0A507R3G6_MONPU</name>
<proteinExistence type="predicted"/>
<dbReference type="SUPFAM" id="SSF53335">
    <property type="entry name" value="S-adenosyl-L-methionine-dependent methyltransferases"/>
    <property type="match status" value="1"/>
</dbReference>
<dbReference type="GO" id="GO:0008757">
    <property type="term" value="F:S-adenosylmethionine-dependent methyltransferase activity"/>
    <property type="evidence" value="ECO:0007669"/>
    <property type="project" value="UniProtKB-ARBA"/>
</dbReference>
<dbReference type="InterPro" id="IPR019410">
    <property type="entry name" value="Methyltransf_16"/>
</dbReference>
<dbReference type="CDD" id="cd02440">
    <property type="entry name" value="AdoMet_MTases"/>
    <property type="match status" value="1"/>
</dbReference>
<protein>
    <recommendedName>
        <fullName evidence="3">Glucose-inducible SAM-dependent methyltransferase Rrg1</fullName>
    </recommendedName>
</protein>
<dbReference type="STRING" id="5098.A0A507R3G6"/>
<dbReference type="PANTHER" id="PTHR14614:SF156">
    <property type="entry name" value="PROTEIN-LYSINE N-METHYLTRANSFERASE EFM2"/>
    <property type="match status" value="1"/>
</dbReference>
<dbReference type="InterPro" id="IPR029063">
    <property type="entry name" value="SAM-dependent_MTases_sf"/>
</dbReference>
<evidence type="ECO:0000313" key="1">
    <source>
        <dbReference type="EMBL" id="TQB77079.1"/>
    </source>
</evidence>
<dbReference type="Proteomes" id="UP000319663">
    <property type="component" value="Unassembled WGS sequence"/>
</dbReference>
<organism evidence="1 2">
    <name type="scientific">Monascus purpureus</name>
    <name type="common">Red mold</name>
    <name type="synonym">Monascus anka</name>
    <dbReference type="NCBI Taxonomy" id="5098"/>
    <lineage>
        <taxon>Eukaryota</taxon>
        <taxon>Fungi</taxon>
        <taxon>Dikarya</taxon>
        <taxon>Ascomycota</taxon>
        <taxon>Pezizomycotina</taxon>
        <taxon>Eurotiomycetes</taxon>
        <taxon>Eurotiomycetidae</taxon>
        <taxon>Eurotiales</taxon>
        <taxon>Aspergillaceae</taxon>
        <taxon>Monascus</taxon>
    </lineage>
</organism>
<comment type="caution">
    <text evidence="1">The sequence shown here is derived from an EMBL/GenBank/DDBJ whole genome shotgun (WGS) entry which is preliminary data.</text>
</comment>
<reference evidence="1 2" key="1">
    <citation type="submission" date="2019-06" db="EMBL/GenBank/DDBJ databases">
        <title>Wine fermentation using esterase from Monascus purpureus.</title>
        <authorList>
            <person name="Geng C."/>
            <person name="Zhang Y."/>
        </authorList>
    </citation>
    <scope>NUCLEOTIDE SEQUENCE [LARGE SCALE GENOMIC DNA]</scope>
    <source>
        <strain evidence="1">HQ1</strain>
    </source>
</reference>
<dbReference type="AlphaFoldDB" id="A0A507R3G6"/>
<evidence type="ECO:0008006" key="3">
    <source>
        <dbReference type="Google" id="ProtNLM"/>
    </source>
</evidence>
<accession>A0A507R3G6</accession>